<dbReference type="Gene3D" id="3.30.930.10">
    <property type="entry name" value="Bira Bifunctional Protein, Domain 2"/>
    <property type="match status" value="1"/>
</dbReference>
<feature type="compositionally biased region" description="Gly residues" evidence="12">
    <location>
        <begin position="238"/>
        <end position="251"/>
    </location>
</feature>
<comment type="similarity">
    <text evidence="7">Belongs to the protein kinase superfamily. Ser/Thr protein kinase family. GCN2 subfamily.</text>
</comment>
<dbReference type="InterPro" id="IPR050339">
    <property type="entry name" value="CC_SR_Kinase"/>
</dbReference>
<feature type="region of interest" description="Disordered" evidence="12">
    <location>
        <begin position="701"/>
        <end position="774"/>
    </location>
</feature>
<dbReference type="InterPro" id="IPR017441">
    <property type="entry name" value="Protein_kinase_ATP_BS"/>
</dbReference>
<protein>
    <submittedName>
        <fullName evidence="15">Predicted protein</fullName>
    </submittedName>
</protein>
<dbReference type="InterPro" id="IPR016135">
    <property type="entry name" value="UBQ-conjugating_enzyme/RWD"/>
</dbReference>
<evidence type="ECO:0000256" key="5">
    <source>
        <dbReference type="ARBA" id="ARBA00022840"/>
    </source>
</evidence>
<evidence type="ECO:0000313" key="15">
    <source>
        <dbReference type="EMBL" id="EEH59200.1"/>
    </source>
</evidence>
<feature type="region of interest" description="Disordered" evidence="12">
    <location>
        <begin position="170"/>
        <end position="394"/>
    </location>
</feature>
<evidence type="ECO:0000313" key="16">
    <source>
        <dbReference type="Proteomes" id="UP000001876"/>
    </source>
</evidence>
<dbReference type="eggNOG" id="KOG1035">
    <property type="taxonomic scope" value="Eukaryota"/>
</dbReference>
<dbReference type="GO" id="GO:0005524">
    <property type="term" value="F:ATP binding"/>
    <property type="evidence" value="ECO:0007669"/>
    <property type="project" value="UniProtKB-UniRule"/>
</dbReference>
<dbReference type="SUPFAM" id="SSF52954">
    <property type="entry name" value="Class II aaRS ABD-related"/>
    <property type="match status" value="1"/>
</dbReference>
<dbReference type="FunFam" id="3.40.50.800:FF:000012">
    <property type="entry name" value="Histidine--tRNA ligase, cytoplasmic"/>
    <property type="match status" value="1"/>
</dbReference>
<evidence type="ECO:0000256" key="4">
    <source>
        <dbReference type="ARBA" id="ARBA00022777"/>
    </source>
</evidence>
<feature type="region of interest" description="Disordered" evidence="12">
    <location>
        <begin position="415"/>
        <end position="455"/>
    </location>
</feature>
<evidence type="ECO:0000256" key="11">
    <source>
        <dbReference type="PROSITE-ProRule" id="PRU10141"/>
    </source>
</evidence>
<dbReference type="Gene3D" id="3.30.200.20">
    <property type="entry name" value="Phosphorylase Kinase, domain 1"/>
    <property type="match status" value="1"/>
</dbReference>
<dbReference type="Gene3D" id="3.40.50.800">
    <property type="entry name" value="Anticodon-binding domain"/>
    <property type="match status" value="1"/>
</dbReference>
<dbReference type="SUPFAM" id="SSF54495">
    <property type="entry name" value="UBC-like"/>
    <property type="match status" value="1"/>
</dbReference>
<comment type="catalytic activity">
    <reaction evidence="8">
        <text>tRNA(His) + L-histidine + ATP = L-histidyl-tRNA(His) + AMP + diphosphate + H(+)</text>
        <dbReference type="Rhea" id="RHEA:17313"/>
        <dbReference type="Rhea" id="RHEA-COMP:9665"/>
        <dbReference type="Rhea" id="RHEA-COMP:9689"/>
        <dbReference type="ChEBI" id="CHEBI:15378"/>
        <dbReference type="ChEBI" id="CHEBI:30616"/>
        <dbReference type="ChEBI" id="CHEBI:33019"/>
        <dbReference type="ChEBI" id="CHEBI:57595"/>
        <dbReference type="ChEBI" id="CHEBI:78442"/>
        <dbReference type="ChEBI" id="CHEBI:78527"/>
        <dbReference type="ChEBI" id="CHEBI:456215"/>
        <dbReference type="EC" id="6.1.1.21"/>
    </reaction>
</comment>
<keyword evidence="1" id="KW-0723">Serine/threonine-protein kinase</keyword>
<dbReference type="OMA" id="AHHAFIE"/>
<evidence type="ECO:0000256" key="3">
    <source>
        <dbReference type="ARBA" id="ARBA00022741"/>
    </source>
</evidence>
<dbReference type="InterPro" id="IPR036621">
    <property type="entry name" value="Anticodon-bd_dom_sf"/>
</dbReference>
<feature type="compositionally biased region" description="Acidic residues" evidence="12">
    <location>
        <begin position="197"/>
        <end position="227"/>
    </location>
</feature>
<gene>
    <name evidence="15" type="ORF">MICPUCDRAFT_56865</name>
</gene>
<dbReference type="PANTHER" id="PTHR11042:SF136">
    <property type="entry name" value="EIF-2-ALPHA KINASE GCN2"/>
    <property type="match status" value="1"/>
</dbReference>
<dbReference type="Gene3D" id="1.10.510.10">
    <property type="entry name" value="Transferase(Phosphotransferase) domain 1"/>
    <property type="match status" value="1"/>
</dbReference>
<keyword evidence="5 11" id="KW-0067">ATP-binding</keyword>
<dbReference type="EMBL" id="GG663737">
    <property type="protein sequence ID" value="EEH59200.1"/>
    <property type="molecule type" value="Genomic_DNA"/>
</dbReference>
<feature type="region of interest" description="Disordered" evidence="12">
    <location>
        <begin position="50"/>
        <end position="70"/>
    </location>
</feature>
<keyword evidence="2" id="KW-0808">Transferase</keyword>
<dbReference type="GO" id="GO:0004694">
    <property type="term" value="F:eukaryotic translation initiation factor 2alpha kinase activity"/>
    <property type="evidence" value="ECO:0007669"/>
    <property type="project" value="TreeGrafter"/>
</dbReference>
<feature type="compositionally biased region" description="Low complexity" evidence="12">
    <location>
        <begin position="180"/>
        <end position="194"/>
    </location>
</feature>
<dbReference type="InterPro" id="IPR008271">
    <property type="entry name" value="Ser/Thr_kinase_AS"/>
</dbReference>
<dbReference type="KEGG" id="mpp:MICPUCDRAFT_56865"/>
<dbReference type="SUPFAM" id="SSF55681">
    <property type="entry name" value="Class II aaRS and biotin synthetases"/>
    <property type="match status" value="1"/>
</dbReference>
<dbReference type="PROSITE" id="PS00107">
    <property type="entry name" value="PROTEIN_KINASE_ATP"/>
    <property type="match status" value="1"/>
</dbReference>
<reference evidence="15 16" key="1">
    <citation type="journal article" date="2009" name="Science">
        <title>Green evolution and dynamic adaptations revealed by genomes of the marine picoeukaryotes Micromonas.</title>
        <authorList>
            <person name="Worden A.Z."/>
            <person name="Lee J.H."/>
            <person name="Mock T."/>
            <person name="Rouze P."/>
            <person name="Simmons M.P."/>
            <person name="Aerts A.L."/>
            <person name="Allen A.E."/>
            <person name="Cuvelier M.L."/>
            <person name="Derelle E."/>
            <person name="Everett M.V."/>
            <person name="Foulon E."/>
            <person name="Grimwood J."/>
            <person name="Gundlach H."/>
            <person name="Henrissat B."/>
            <person name="Napoli C."/>
            <person name="McDonald S.M."/>
            <person name="Parker M.S."/>
            <person name="Rombauts S."/>
            <person name="Salamov A."/>
            <person name="Von Dassow P."/>
            <person name="Badger J.H."/>
            <person name="Coutinho P.M."/>
            <person name="Demir E."/>
            <person name="Dubchak I."/>
            <person name="Gentemann C."/>
            <person name="Eikrem W."/>
            <person name="Gready J.E."/>
            <person name="John U."/>
            <person name="Lanier W."/>
            <person name="Lindquist E.A."/>
            <person name="Lucas S."/>
            <person name="Mayer K.F."/>
            <person name="Moreau H."/>
            <person name="Not F."/>
            <person name="Otillar R."/>
            <person name="Panaud O."/>
            <person name="Pangilinan J."/>
            <person name="Paulsen I."/>
            <person name="Piegu B."/>
            <person name="Poliakov A."/>
            <person name="Robbens S."/>
            <person name="Schmutz J."/>
            <person name="Toulza E."/>
            <person name="Wyss T."/>
            <person name="Zelensky A."/>
            <person name="Zhou K."/>
            <person name="Armbrust E.V."/>
            <person name="Bhattacharya D."/>
            <person name="Goodenough U.W."/>
            <person name="Van de Peer Y."/>
            <person name="Grigoriev I.V."/>
        </authorList>
    </citation>
    <scope>NUCLEOTIDE SEQUENCE [LARGE SCALE GENOMIC DNA]</scope>
    <source>
        <strain evidence="15 16">CCMP1545</strain>
    </source>
</reference>
<evidence type="ECO:0000256" key="1">
    <source>
        <dbReference type="ARBA" id="ARBA00022527"/>
    </source>
</evidence>
<dbReference type="GO" id="GO:0004821">
    <property type="term" value="F:histidine-tRNA ligase activity"/>
    <property type="evidence" value="ECO:0007669"/>
    <property type="project" value="UniProtKB-EC"/>
</dbReference>
<dbReference type="RefSeq" id="XP_003057555.1">
    <property type="nucleotide sequence ID" value="XM_003057509.1"/>
</dbReference>
<feature type="region of interest" description="Disordered" evidence="12">
    <location>
        <begin position="597"/>
        <end position="617"/>
    </location>
</feature>
<proteinExistence type="inferred from homology"/>
<dbReference type="Pfam" id="PF03129">
    <property type="entry name" value="HGTP_anticodon"/>
    <property type="match status" value="1"/>
</dbReference>
<dbReference type="GO" id="GO:0005829">
    <property type="term" value="C:cytosol"/>
    <property type="evidence" value="ECO:0007669"/>
    <property type="project" value="TreeGrafter"/>
</dbReference>
<dbReference type="Pfam" id="PF13393">
    <property type="entry name" value="tRNA-synt_His"/>
    <property type="match status" value="1"/>
</dbReference>
<dbReference type="STRING" id="564608.C1MNC4"/>
<dbReference type="InterPro" id="IPR041715">
    <property type="entry name" value="HisRS-like_core"/>
</dbReference>
<feature type="domain" description="Protein kinase" evidence="13">
    <location>
        <begin position="624"/>
        <end position="1003"/>
    </location>
</feature>
<feature type="region of interest" description="Disordered" evidence="12">
    <location>
        <begin position="1154"/>
        <end position="1177"/>
    </location>
</feature>
<dbReference type="GO" id="GO:0006412">
    <property type="term" value="P:translation"/>
    <property type="evidence" value="ECO:0007669"/>
    <property type="project" value="UniProtKB-KW"/>
</dbReference>
<dbReference type="InterPro" id="IPR006575">
    <property type="entry name" value="RWD_dom"/>
</dbReference>
<comment type="catalytic activity">
    <reaction evidence="9">
        <text>L-threonyl-[protein] + ATP = O-phospho-L-threonyl-[protein] + ADP + H(+)</text>
        <dbReference type="Rhea" id="RHEA:46608"/>
        <dbReference type="Rhea" id="RHEA-COMP:11060"/>
        <dbReference type="Rhea" id="RHEA-COMP:11605"/>
        <dbReference type="ChEBI" id="CHEBI:15378"/>
        <dbReference type="ChEBI" id="CHEBI:30013"/>
        <dbReference type="ChEBI" id="CHEBI:30616"/>
        <dbReference type="ChEBI" id="CHEBI:61977"/>
        <dbReference type="ChEBI" id="CHEBI:456216"/>
        <dbReference type="EC" id="2.7.11.1"/>
    </reaction>
</comment>
<feature type="compositionally biased region" description="Acidic residues" evidence="12">
    <location>
        <begin position="331"/>
        <end position="345"/>
    </location>
</feature>
<feature type="compositionally biased region" description="Low complexity" evidence="12">
    <location>
        <begin position="382"/>
        <end position="394"/>
    </location>
</feature>
<dbReference type="InterPro" id="IPR011009">
    <property type="entry name" value="Kinase-like_dom_sf"/>
</dbReference>
<keyword evidence="4" id="KW-0418">Kinase</keyword>
<accession>C1MNC4</accession>
<feature type="compositionally biased region" description="Acidic residues" evidence="12">
    <location>
        <begin position="869"/>
        <end position="881"/>
    </location>
</feature>
<dbReference type="SMART" id="SM00220">
    <property type="entry name" value="S_TKc"/>
    <property type="match status" value="1"/>
</dbReference>
<dbReference type="InterPro" id="IPR045864">
    <property type="entry name" value="aa-tRNA-synth_II/BPL/LPL"/>
</dbReference>
<keyword evidence="6" id="KW-0648">Protein biosynthesis</keyword>
<dbReference type="Proteomes" id="UP000001876">
    <property type="component" value="Unassembled WGS sequence"/>
</dbReference>
<feature type="compositionally biased region" description="Acidic residues" evidence="12">
    <location>
        <begin position="418"/>
        <end position="442"/>
    </location>
</feature>
<evidence type="ECO:0000256" key="12">
    <source>
        <dbReference type="SAM" id="MobiDB-lite"/>
    </source>
</evidence>
<feature type="compositionally biased region" description="Low complexity" evidence="12">
    <location>
        <begin position="228"/>
        <end position="237"/>
    </location>
</feature>
<keyword evidence="16" id="KW-1185">Reference proteome</keyword>
<dbReference type="GO" id="GO:0005634">
    <property type="term" value="C:nucleus"/>
    <property type="evidence" value="ECO:0007669"/>
    <property type="project" value="TreeGrafter"/>
</dbReference>
<dbReference type="PROSITE" id="PS00108">
    <property type="entry name" value="PROTEIN_KINASE_ST"/>
    <property type="match status" value="1"/>
</dbReference>
<dbReference type="InterPro" id="IPR004154">
    <property type="entry name" value="Anticodon-bd"/>
</dbReference>
<dbReference type="PROSITE" id="PS50908">
    <property type="entry name" value="RWD"/>
    <property type="match status" value="1"/>
</dbReference>
<dbReference type="SUPFAM" id="SSF56112">
    <property type="entry name" value="Protein kinase-like (PK-like)"/>
    <property type="match status" value="1"/>
</dbReference>
<feature type="region of interest" description="Disordered" evidence="12">
    <location>
        <begin position="865"/>
        <end position="895"/>
    </location>
</feature>
<feature type="domain" description="RWD" evidence="14">
    <location>
        <begin position="24"/>
        <end position="154"/>
    </location>
</feature>
<keyword evidence="3 11" id="KW-0547">Nucleotide-binding</keyword>
<feature type="compositionally biased region" description="Low complexity" evidence="12">
    <location>
        <begin position="746"/>
        <end position="768"/>
    </location>
</feature>
<evidence type="ECO:0000256" key="2">
    <source>
        <dbReference type="ARBA" id="ARBA00022679"/>
    </source>
</evidence>
<dbReference type="PROSITE" id="PS50011">
    <property type="entry name" value="PROTEIN_KINASE_DOM"/>
    <property type="match status" value="1"/>
</dbReference>
<evidence type="ECO:0000256" key="7">
    <source>
        <dbReference type="ARBA" id="ARBA00037982"/>
    </source>
</evidence>
<feature type="compositionally biased region" description="Low complexity" evidence="12">
    <location>
        <begin position="268"/>
        <end position="278"/>
    </location>
</feature>
<evidence type="ECO:0000256" key="6">
    <source>
        <dbReference type="ARBA" id="ARBA00022917"/>
    </source>
</evidence>
<evidence type="ECO:0000259" key="14">
    <source>
        <dbReference type="PROSITE" id="PS50908"/>
    </source>
</evidence>
<evidence type="ECO:0000256" key="9">
    <source>
        <dbReference type="ARBA" id="ARBA00047899"/>
    </source>
</evidence>
<dbReference type="Gene3D" id="3.10.110.10">
    <property type="entry name" value="Ubiquitin Conjugating Enzyme"/>
    <property type="match status" value="1"/>
</dbReference>
<evidence type="ECO:0000259" key="13">
    <source>
        <dbReference type="PROSITE" id="PS50011"/>
    </source>
</evidence>
<feature type="region of interest" description="Disordered" evidence="12">
    <location>
        <begin position="1"/>
        <end position="23"/>
    </location>
</feature>
<dbReference type="CDD" id="cd23823">
    <property type="entry name" value="RWD_GCN2"/>
    <property type="match status" value="1"/>
</dbReference>
<name>C1MNC4_MICPC</name>
<dbReference type="SMART" id="SM00591">
    <property type="entry name" value="RWD"/>
    <property type="match status" value="1"/>
</dbReference>
<dbReference type="Pfam" id="PF00069">
    <property type="entry name" value="Pkinase"/>
    <property type="match status" value="2"/>
</dbReference>
<evidence type="ECO:0000256" key="8">
    <source>
        <dbReference type="ARBA" id="ARBA00047639"/>
    </source>
</evidence>
<dbReference type="Pfam" id="PF05773">
    <property type="entry name" value="RWD"/>
    <property type="match status" value="1"/>
</dbReference>
<comment type="catalytic activity">
    <reaction evidence="10">
        <text>L-seryl-[protein] + ATP = O-phospho-L-seryl-[protein] + ADP + H(+)</text>
        <dbReference type="Rhea" id="RHEA:17989"/>
        <dbReference type="Rhea" id="RHEA-COMP:9863"/>
        <dbReference type="Rhea" id="RHEA-COMP:11604"/>
        <dbReference type="ChEBI" id="CHEBI:15378"/>
        <dbReference type="ChEBI" id="CHEBI:29999"/>
        <dbReference type="ChEBI" id="CHEBI:30616"/>
        <dbReference type="ChEBI" id="CHEBI:83421"/>
        <dbReference type="ChEBI" id="CHEBI:456216"/>
        <dbReference type="EC" id="2.7.11.1"/>
    </reaction>
</comment>
<dbReference type="GeneID" id="9682994"/>
<sequence length="1543" mass="160276">MGRKKKGGGDGAPNPASADAEWEDELTALQAIYEDDFAFDERERRQFRIVVTPPSDASPPSSPARASPASLLATTTTTCEKSAVRAVMVVKHAHGYPRKPPVVSLDAEESVGISPSALRALERALAAQANDLAREGEVMVFNLAEALRERLASAIEDESSLWDAMMHRETDARPAPPPANASAGAAAAAATPAALEREDDDDDDDDDDDVEAYGEAFDDDDDDDWEEVAAAAATAALGGDGGGGGGGGLGGLPRVAAPRARRTRSTKTTRTTPAPAGDVDVDVDERAAPGATTTTTTTTTLKKSKSVPVERTRPSAPAVSPGRGAKSDASSESEESQMEESDSSDSGDSSGSESAEDSQDARDWLAMDAASASDGRRRGAREAAFSSSVGGSSSDLVDSLVRGLSFLGSAVHSFGDARDEEDDDDDDDDGWMRDDDGDDDADVVGGRKKKGGVPGRRREQMLHLLVGHLLSLLCERDGPLPHALPALAAQLRACGVIPRWLREVLLHRPRHFHRAFRRAFDAEDRAAAASVDAANPAFAWAASKFWLGGENVNVNNVNVNAATKRVVGAPAGAGFAAPPPSSPGKSRLSSVVAAAADRAGGAGGSRPTDQPQPALPPSRYALDFQEIRQLGRGAFGRVVLAVNRLDGREYAIKKVRMATRGGNPVSPAAAARVLREVATLSRLEHDAVVRYNQAWMEEASEPVAGARRKNRDRGGRALSVDSGGGTSTDEAAAWGVTETTDGDGGTTTTTTMTTPGGSRHLSRSAAAAGAGGGESASATTRVMWLHIQMEYCTRTLRDVLDREAATNAPIDEERAWAWGRQILEGLAHIHAQGIAHRDLKPGNIFVDARGRLKIGDFGLAKFDAGKGDNDDEDDADEDDDDGKVSGEDGVDVDDADATGAVGTYLYTAPEVDAGSFRRSGKVDLFSAGVVFYEMLRRFSTGMERAVELNALRAPPVPGKSGKERLPADFRAKYPAQSALVTALLSPDPNERPSATEVLKSGFLPPKGGDEALEEVLTAVEKGGAEHDRVVERLLGDGSAGARVAARAAAAERGAPEAVDGAAGEKMLATLRAAFRRHGASPLSSRVVSWAREGGGGGGGGGAAAGEEGHRLLTRSGALVVLRRDLRSAIVRQVAAEEATSLRACCVGITFRSGGGGGGEKPAGPDGEGKVNGGRGGLPREHVQADFDVIAPKDGADPSIAEAECVKCVWDALVERGLEPKVTLNHRKVLASGWVKTGVPPEARARVAAMLRRYAAAAEPAETPRVVAGLASVGKQTPAVAAKVASLHALASDDARAAVEYLRDAWSDAEGAAAMANALRHVGDVATHLGSMGVPAHAIALAPFLPPPESYHAGAYFEITVRSTGKRVCVAAGGRYDGWMQAAWTARGAGAAAGAPAPGGCGVSVAVRKAATLAAAAVGGSAGGSASSSSSAAATDVLVCARGGGGLLHERLALASDLWRVGVRAETTPSPSPSATEQYQHANARGARWMVTIDHSLLIAGERVRVKSLTGGGGFGRGAERDVPRDEVVEVLRGALSKTRRREE</sequence>
<feature type="binding site" evidence="11">
    <location>
        <position position="654"/>
    </location>
    <ligand>
        <name>ATP</name>
        <dbReference type="ChEBI" id="CHEBI:30616"/>
    </ligand>
</feature>
<organism evidence="16">
    <name type="scientific">Micromonas pusilla (strain CCMP1545)</name>
    <name type="common">Picoplanktonic green alga</name>
    <dbReference type="NCBI Taxonomy" id="564608"/>
    <lineage>
        <taxon>Eukaryota</taxon>
        <taxon>Viridiplantae</taxon>
        <taxon>Chlorophyta</taxon>
        <taxon>Mamiellophyceae</taxon>
        <taxon>Mamiellales</taxon>
        <taxon>Mamiellaceae</taxon>
        <taxon>Micromonas</taxon>
    </lineage>
</organism>
<dbReference type="InterPro" id="IPR000719">
    <property type="entry name" value="Prot_kinase_dom"/>
</dbReference>
<dbReference type="PANTHER" id="PTHR11042">
    <property type="entry name" value="EUKARYOTIC TRANSLATION INITIATION FACTOR 2-ALPHA KINASE EIF2-ALPHA KINASE -RELATED"/>
    <property type="match status" value="1"/>
</dbReference>
<dbReference type="OrthoDB" id="341578at2759"/>
<evidence type="ECO:0000256" key="10">
    <source>
        <dbReference type="ARBA" id="ARBA00048679"/>
    </source>
</evidence>